<keyword evidence="3" id="KW-1185">Reference proteome</keyword>
<sequence>MIHILNIDTKRAILRIDLSDCWTENGESAPQGTPAPRLGDRGGHAPDSWGEGASQGSPVP</sequence>
<reference evidence="2 3" key="1">
    <citation type="journal article" date="2018" name="Environ. Microbiol.">
        <title>Novel phage-host interactions and evolution as revealed by a cyanomyovirus isolated from an estuarine environment.</title>
        <authorList>
            <person name="Xu Y."/>
            <person name="Zhang R."/>
            <person name="Wang N."/>
            <person name="Cai L."/>
            <person name="Tong Y."/>
            <person name="Sun Q."/>
            <person name="Chen F."/>
            <person name="Jiao N."/>
        </authorList>
    </citation>
    <scope>NUCLEOTIDE SEQUENCE [LARGE SCALE GENOMIC DNA]</scope>
</reference>
<evidence type="ECO:0000313" key="2">
    <source>
        <dbReference type="EMBL" id="ATW62754.1"/>
    </source>
</evidence>
<feature type="region of interest" description="Disordered" evidence="1">
    <location>
        <begin position="23"/>
        <end position="60"/>
    </location>
</feature>
<protein>
    <submittedName>
        <fullName evidence="2">Uncharacterized protein</fullName>
    </submittedName>
</protein>
<organism evidence="2 3">
    <name type="scientific">Synechococcus phage S-CBWM1</name>
    <dbReference type="NCBI Taxonomy" id="2053653"/>
    <lineage>
        <taxon>Viruses</taxon>
        <taxon>Duplodnaviria</taxon>
        <taxon>Heunggongvirae</taxon>
        <taxon>Uroviricota</taxon>
        <taxon>Caudoviricetes</taxon>
        <taxon>Aokuangvirus</taxon>
        <taxon>Aokuangvirus SCBWM1</taxon>
    </lineage>
</organism>
<gene>
    <name evidence="2" type="ORF">SCBWM1_gp70</name>
</gene>
<proteinExistence type="predicted"/>
<dbReference type="EMBL" id="MG450654">
    <property type="protein sequence ID" value="ATW62754.1"/>
    <property type="molecule type" value="Genomic_DNA"/>
</dbReference>
<evidence type="ECO:0000313" key="3">
    <source>
        <dbReference type="Proteomes" id="UP000274731"/>
    </source>
</evidence>
<evidence type="ECO:0000256" key="1">
    <source>
        <dbReference type="SAM" id="MobiDB-lite"/>
    </source>
</evidence>
<accession>A0A3G1L3J0</accession>
<dbReference type="Proteomes" id="UP000274731">
    <property type="component" value="Segment"/>
</dbReference>
<name>A0A3G1L3J0_9CAUD</name>